<dbReference type="AlphaFoldDB" id="A0A0F9MYV7"/>
<sequence>MFRDLKKHKDFDEFMFIHFNHMWKLLIYPEEQAKEIMKKIKKELNKCKQLRII</sequence>
<protein>
    <submittedName>
        <fullName evidence="1">Uncharacterized protein</fullName>
    </submittedName>
</protein>
<name>A0A0F9MYV7_9ZZZZ</name>
<organism evidence="1">
    <name type="scientific">marine sediment metagenome</name>
    <dbReference type="NCBI Taxonomy" id="412755"/>
    <lineage>
        <taxon>unclassified sequences</taxon>
        <taxon>metagenomes</taxon>
        <taxon>ecological metagenomes</taxon>
    </lineage>
</organism>
<evidence type="ECO:0000313" key="1">
    <source>
        <dbReference type="EMBL" id="KKN10899.1"/>
    </source>
</evidence>
<gene>
    <name evidence="1" type="ORF">LCGC14_1031790</name>
</gene>
<proteinExistence type="predicted"/>
<reference evidence="1" key="1">
    <citation type="journal article" date="2015" name="Nature">
        <title>Complex archaea that bridge the gap between prokaryotes and eukaryotes.</title>
        <authorList>
            <person name="Spang A."/>
            <person name="Saw J.H."/>
            <person name="Jorgensen S.L."/>
            <person name="Zaremba-Niedzwiedzka K."/>
            <person name="Martijn J."/>
            <person name="Lind A.E."/>
            <person name="van Eijk R."/>
            <person name="Schleper C."/>
            <person name="Guy L."/>
            <person name="Ettema T.J."/>
        </authorList>
    </citation>
    <scope>NUCLEOTIDE SEQUENCE</scope>
</reference>
<dbReference type="EMBL" id="LAZR01004193">
    <property type="protein sequence ID" value="KKN10899.1"/>
    <property type="molecule type" value="Genomic_DNA"/>
</dbReference>
<accession>A0A0F9MYV7</accession>
<comment type="caution">
    <text evidence="1">The sequence shown here is derived from an EMBL/GenBank/DDBJ whole genome shotgun (WGS) entry which is preliminary data.</text>
</comment>